<sequence length="275" mass="30547">MTKLNFYRLEASAMFAAKCDPRFHYCTYMPKSYDPEGDRSYPLLVLIHPSLRNASGLRDEFIDFAEATQCALLAPLFPCGIEGTDDFNNYKHMRYGGVAYDDVLLGMVEEVSGIFRLESSRFMMHGFSGGGQFALRFYLRHPERLQAISIGAPGTVTLPGDPRSWWVGTGDMEQALGAPLRLETMREVPVQLVIGSEDISPRGTMVAPGSSFWREDANDAGENRMQRIEAFERALVALGINAEKAIVPGVAHARAGIQPPVKEFFARVLGYELLN</sequence>
<proteinExistence type="predicted"/>
<dbReference type="InterPro" id="IPR029058">
    <property type="entry name" value="AB_hydrolase_fold"/>
</dbReference>
<reference evidence="3 4" key="1">
    <citation type="submission" date="2024-02" db="EMBL/GenBank/DDBJ databases">
        <title>Roseibium algae sp. nov., isolated from marine alga (Grateloupia sp.), showing potential in myo-inositol conversion.</title>
        <authorList>
            <person name="Wang Y."/>
        </authorList>
    </citation>
    <scope>NUCLEOTIDE SEQUENCE [LARGE SCALE GENOMIC DNA]</scope>
    <source>
        <strain evidence="3 4">H3510</strain>
    </source>
</reference>
<dbReference type="Gene3D" id="3.40.50.1820">
    <property type="entry name" value="alpha/beta hydrolase"/>
    <property type="match status" value="1"/>
</dbReference>
<dbReference type="InterPro" id="IPR050955">
    <property type="entry name" value="Plant_Biomass_Hydrol_Est"/>
</dbReference>
<evidence type="ECO:0000256" key="1">
    <source>
        <dbReference type="ARBA" id="ARBA00022729"/>
    </source>
</evidence>
<dbReference type="PANTHER" id="PTHR43037:SF5">
    <property type="entry name" value="FERULOYL ESTERASE"/>
    <property type="match status" value="1"/>
</dbReference>
<evidence type="ECO:0000313" key="3">
    <source>
        <dbReference type="EMBL" id="MEJ8473765.1"/>
    </source>
</evidence>
<keyword evidence="1" id="KW-0732">Signal</keyword>
<keyword evidence="2 3" id="KW-0378">Hydrolase</keyword>
<comment type="caution">
    <text evidence="3">The sequence shown here is derived from an EMBL/GenBank/DDBJ whole genome shotgun (WGS) entry which is preliminary data.</text>
</comment>
<accession>A0ABU8THX9</accession>
<keyword evidence="4" id="KW-1185">Reference proteome</keyword>
<organism evidence="3 4">
    <name type="scientific">Roseibium algae</name>
    <dbReference type="NCBI Taxonomy" id="3123038"/>
    <lineage>
        <taxon>Bacteria</taxon>
        <taxon>Pseudomonadati</taxon>
        <taxon>Pseudomonadota</taxon>
        <taxon>Alphaproteobacteria</taxon>
        <taxon>Hyphomicrobiales</taxon>
        <taxon>Stappiaceae</taxon>
        <taxon>Roseibium</taxon>
    </lineage>
</organism>
<evidence type="ECO:0000256" key="2">
    <source>
        <dbReference type="ARBA" id="ARBA00022801"/>
    </source>
</evidence>
<dbReference type="PANTHER" id="PTHR43037">
    <property type="entry name" value="UNNAMED PRODUCT-RELATED"/>
    <property type="match status" value="1"/>
</dbReference>
<gene>
    <name evidence="3" type="ORF">V6575_06685</name>
</gene>
<protein>
    <submittedName>
        <fullName evidence="3">Alpha/beta hydrolase</fullName>
    </submittedName>
</protein>
<dbReference type="GO" id="GO:0016787">
    <property type="term" value="F:hydrolase activity"/>
    <property type="evidence" value="ECO:0007669"/>
    <property type="project" value="UniProtKB-KW"/>
</dbReference>
<dbReference type="RefSeq" id="WP_340273426.1">
    <property type="nucleotide sequence ID" value="NZ_JBAKIA010000004.1"/>
</dbReference>
<name>A0ABU8THX9_9HYPH</name>
<dbReference type="SUPFAM" id="SSF53474">
    <property type="entry name" value="alpha/beta-Hydrolases"/>
    <property type="match status" value="1"/>
</dbReference>
<dbReference type="Proteomes" id="UP001385499">
    <property type="component" value="Unassembled WGS sequence"/>
</dbReference>
<dbReference type="EMBL" id="JBAKIA010000004">
    <property type="protein sequence ID" value="MEJ8473765.1"/>
    <property type="molecule type" value="Genomic_DNA"/>
</dbReference>
<evidence type="ECO:0000313" key="4">
    <source>
        <dbReference type="Proteomes" id="UP001385499"/>
    </source>
</evidence>